<dbReference type="Proteomes" id="UP000649259">
    <property type="component" value="Unassembled WGS sequence"/>
</dbReference>
<protein>
    <submittedName>
        <fullName evidence="2">Uncharacterized protein</fullName>
    </submittedName>
</protein>
<gene>
    <name evidence="2" type="ORF">Saso_60140</name>
</gene>
<feature type="compositionally biased region" description="Basic and acidic residues" evidence="1">
    <location>
        <begin position="93"/>
        <end position="106"/>
    </location>
</feature>
<evidence type="ECO:0000313" key="2">
    <source>
        <dbReference type="EMBL" id="GHI64364.1"/>
    </source>
</evidence>
<feature type="compositionally biased region" description="Low complexity" evidence="1">
    <location>
        <begin position="11"/>
        <end position="31"/>
    </location>
</feature>
<accession>A0ABQ3S8E4</accession>
<evidence type="ECO:0000313" key="3">
    <source>
        <dbReference type="Proteomes" id="UP000649259"/>
    </source>
</evidence>
<organism evidence="2 3">
    <name type="scientific">Streptomyces asoensis</name>
    <dbReference type="NCBI Taxonomy" id="249586"/>
    <lineage>
        <taxon>Bacteria</taxon>
        <taxon>Bacillati</taxon>
        <taxon>Actinomycetota</taxon>
        <taxon>Actinomycetes</taxon>
        <taxon>Kitasatosporales</taxon>
        <taxon>Streptomycetaceae</taxon>
        <taxon>Streptomyces</taxon>
    </lineage>
</organism>
<reference evidence="3" key="1">
    <citation type="submission" date="2023-07" db="EMBL/GenBank/DDBJ databases">
        <title>Whole genome shotgun sequence of Streptomyces cacaoi subsp. asoensis NBRC 13813.</title>
        <authorList>
            <person name="Komaki H."/>
            <person name="Tamura T."/>
        </authorList>
    </citation>
    <scope>NUCLEOTIDE SEQUENCE [LARGE SCALE GENOMIC DNA]</scope>
    <source>
        <strain evidence="3">NBRC 13813</strain>
    </source>
</reference>
<evidence type="ECO:0000256" key="1">
    <source>
        <dbReference type="SAM" id="MobiDB-lite"/>
    </source>
</evidence>
<proteinExistence type="predicted"/>
<sequence>MMPQLFQSSRAAGADGAGADCAGREGSAAAGTAVTVPATTAAAAHSTAARGFMDCSRDDDEAADGRTAQVTALAASSREQHRPEPVPALRDPFGPRDALERPCEPL</sequence>
<comment type="caution">
    <text evidence="2">The sequence shown here is derived from an EMBL/GenBank/DDBJ whole genome shotgun (WGS) entry which is preliminary data.</text>
</comment>
<dbReference type="EMBL" id="BNEB01000005">
    <property type="protein sequence ID" value="GHI64364.1"/>
    <property type="molecule type" value="Genomic_DNA"/>
</dbReference>
<name>A0ABQ3S8E4_9ACTN</name>
<feature type="region of interest" description="Disordered" evidence="1">
    <location>
        <begin position="56"/>
        <end position="106"/>
    </location>
</feature>
<feature type="compositionally biased region" description="Polar residues" evidence="1">
    <location>
        <begin position="1"/>
        <end position="10"/>
    </location>
</feature>
<keyword evidence="3" id="KW-1185">Reference proteome</keyword>
<feature type="region of interest" description="Disordered" evidence="1">
    <location>
        <begin position="1"/>
        <end position="31"/>
    </location>
</feature>